<comment type="similarity">
    <text evidence="2">Belongs to the UPF0014 family.</text>
</comment>
<evidence type="ECO:0000256" key="5">
    <source>
        <dbReference type="ARBA" id="ARBA00023136"/>
    </source>
</evidence>
<proteinExistence type="inferred from homology"/>
<feature type="transmembrane region" description="Helical" evidence="6">
    <location>
        <begin position="116"/>
        <end position="135"/>
    </location>
</feature>
<feature type="transmembrane region" description="Helical" evidence="6">
    <location>
        <begin position="179"/>
        <end position="201"/>
    </location>
</feature>
<keyword evidence="4 6" id="KW-1133">Transmembrane helix</keyword>
<dbReference type="AlphaFoldDB" id="A0AA45WMB9"/>
<dbReference type="RefSeq" id="WP_265133795.1">
    <property type="nucleotide sequence ID" value="NZ_FXTX01000011.1"/>
</dbReference>
<dbReference type="PANTHER" id="PTHR30028">
    <property type="entry name" value="UPF0014 INNER MEMBRANE PROTEIN YBBM-RELATED"/>
    <property type="match status" value="1"/>
</dbReference>
<feature type="transmembrane region" description="Helical" evidence="6">
    <location>
        <begin position="6"/>
        <end position="21"/>
    </location>
</feature>
<accession>A0AA45WMB9</accession>
<keyword evidence="5 6" id="KW-0472">Membrane</keyword>
<evidence type="ECO:0000313" key="7">
    <source>
        <dbReference type="EMBL" id="SMP13712.1"/>
    </source>
</evidence>
<comment type="caution">
    <text evidence="7">The sequence shown here is derived from an EMBL/GenBank/DDBJ whole genome shotgun (WGS) entry which is preliminary data.</text>
</comment>
<protein>
    <submittedName>
        <fullName evidence="7">ABC transport system permease protein</fullName>
    </submittedName>
</protein>
<dbReference type="InterPro" id="IPR005226">
    <property type="entry name" value="UPF0014_fam"/>
</dbReference>
<evidence type="ECO:0000256" key="3">
    <source>
        <dbReference type="ARBA" id="ARBA00022692"/>
    </source>
</evidence>
<feature type="transmembrane region" description="Helical" evidence="6">
    <location>
        <begin position="33"/>
        <end position="52"/>
    </location>
</feature>
<keyword evidence="3 6" id="KW-0812">Transmembrane</keyword>
<keyword evidence="8" id="KW-1185">Reference proteome</keyword>
<dbReference type="GO" id="GO:0005886">
    <property type="term" value="C:plasma membrane"/>
    <property type="evidence" value="ECO:0007669"/>
    <property type="project" value="TreeGrafter"/>
</dbReference>
<name>A0AA45WMB9_9AQUI</name>
<dbReference type="Pfam" id="PF03649">
    <property type="entry name" value="UPF0014"/>
    <property type="match status" value="1"/>
</dbReference>
<dbReference type="PANTHER" id="PTHR30028:SF0">
    <property type="entry name" value="PROTEIN ALUMINUM SENSITIVE 3"/>
    <property type="match status" value="1"/>
</dbReference>
<reference evidence="7" key="1">
    <citation type="submission" date="2017-05" db="EMBL/GenBank/DDBJ databases">
        <authorList>
            <person name="Varghese N."/>
            <person name="Submissions S."/>
        </authorList>
    </citation>
    <scope>NUCLEOTIDE SEQUENCE</scope>
    <source>
        <strain evidence="7">DSM 18763</strain>
    </source>
</reference>
<evidence type="ECO:0000256" key="6">
    <source>
        <dbReference type="SAM" id="Phobius"/>
    </source>
</evidence>
<gene>
    <name evidence="7" type="ORF">SAMN06264868_11127</name>
</gene>
<evidence type="ECO:0000256" key="4">
    <source>
        <dbReference type="ARBA" id="ARBA00022989"/>
    </source>
</evidence>
<dbReference type="Proteomes" id="UP001157947">
    <property type="component" value="Unassembled WGS sequence"/>
</dbReference>
<comment type="subcellular location">
    <subcellularLocation>
        <location evidence="1">Membrane</location>
        <topology evidence="1">Multi-pass membrane protein</topology>
    </subcellularLocation>
</comment>
<evidence type="ECO:0000256" key="1">
    <source>
        <dbReference type="ARBA" id="ARBA00004141"/>
    </source>
</evidence>
<evidence type="ECO:0000313" key="8">
    <source>
        <dbReference type="Proteomes" id="UP001157947"/>
    </source>
</evidence>
<sequence length="244" mass="27823">MELKFLASYFLVLLAIFYSYKEKLGIEKLIIINSIRAFIQLLILGYSLHFIFKLQNPVFLFLILLVMCLFATYTAQRRINLEYKGYEIAFLTITLSSFLVLFLLIGLNIIDIKPNQVIPIGGMIIGNALNTYTLFIDRLKSEIKNNIDIIEGFIALGATLKQALYFVSKQSIKSSLIPIVNNLQTVGIIWIPGVAVGMLLAGEKPFKVMGYQLTVMYMMLAVALFTAIFGYLFSYKYILRYTER</sequence>
<feature type="transmembrane region" description="Helical" evidence="6">
    <location>
        <begin position="88"/>
        <end position="110"/>
    </location>
</feature>
<evidence type="ECO:0000256" key="2">
    <source>
        <dbReference type="ARBA" id="ARBA00005268"/>
    </source>
</evidence>
<feature type="transmembrane region" description="Helical" evidence="6">
    <location>
        <begin position="147"/>
        <end position="167"/>
    </location>
</feature>
<dbReference type="EMBL" id="FXTX01000011">
    <property type="protein sequence ID" value="SMP13712.1"/>
    <property type="molecule type" value="Genomic_DNA"/>
</dbReference>
<organism evidence="7 8">
    <name type="scientific">Venenivibrio stagnispumantis</name>
    <dbReference type="NCBI Taxonomy" id="407998"/>
    <lineage>
        <taxon>Bacteria</taxon>
        <taxon>Pseudomonadati</taxon>
        <taxon>Aquificota</taxon>
        <taxon>Aquificia</taxon>
        <taxon>Aquificales</taxon>
        <taxon>Hydrogenothermaceae</taxon>
        <taxon>Venenivibrio</taxon>
    </lineage>
</organism>
<feature type="transmembrane region" description="Helical" evidence="6">
    <location>
        <begin position="58"/>
        <end position="76"/>
    </location>
</feature>
<feature type="transmembrane region" description="Helical" evidence="6">
    <location>
        <begin position="213"/>
        <end position="234"/>
    </location>
</feature>